<dbReference type="Proteomes" id="UP001222800">
    <property type="component" value="Chromosome"/>
</dbReference>
<name>A0ABY8EH50_9FIRM</name>
<dbReference type="EMBL" id="CP120733">
    <property type="protein sequence ID" value="WFD11099.1"/>
    <property type="molecule type" value="Genomic_DNA"/>
</dbReference>
<proteinExistence type="predicted"/>
<evidence type="ECO:0000313" key="1">
    <source>
        <dbReference type="EMBL" id="WFD11099.1"/>
    </source>
</evidence>
<accession>A0ABY8EH50</accession>
<gene>
    <name evidence="1" type="ORF">P4S50_03215</name>
</gene>
<dbReference type="RefSeq" id="WP_277733064.1">
    <property type="nucleotide sequence ID" value="NZ_CP120733.1"/>
</dbReference>
<keyword evidence="2" id="KW-1185">Reference proteome</keyword>
<sequence length="52" mass="6051">MVITYNKKENITADGKEIFIVYVIVVKMDGGCLEDKPLFFCKDLVVKFLCRY</sequence>
<protein>
    <submittedName>
        <fullName evidence="1">Uncharacterized protein</fullName>
    </submittedName>
</protein>
<evidence type="ECO:0000313" key="2">
    <source>
        <dbReference type="Proteomes" id="UP001222800"/>
    </source>
</evidence>
<reference evidence="1 2" key="1">
    <citation type="submission" date="2023-03" db="EMBL/GenBank/DDBJ databases">
        <title>Complete genome sequence of Tepidibacter sp. SWIR-1, isolated from a deep-sea hydrothermal vent.</title>
        <authorList>
            <person name="Li X."/>
        </authorList>
    </citation>
    <scope>NUCLEOTIDE SEQUENCE [LARGE SCALE GENOMIC DNA]</scope>
    <source>
        <strain evidence="1 2">SWIR-1</strain>
    </source>
</reference>
<organism evidence="1 2">
    <name type="scientific">Tepidibacter hydrothermalis</name>
    <dbReference type="NCBI Taxonomy" id="3036126"/>
    <lineage>
        <taxon>Bacteria</taxon>
        <taxon>Bacillati</taxon>
        <taxon>Bacillota</taxon>
        <taxon>Clostridia</taxon>
        <taxon>Peptostreptococcales</taxon>
        <taxon>Peptostreptococcaceae</taxon>
        <taxon>Tepidibacter</taxon>
    </lineage>
</organism>